<evidence type="ECO:0000313" key="3">
    <source>
        <dbReference type="Proteomes" id="UP001065265"/>
    </source>
</evidence>
<proteinExistence type="predicted"/>
<evidence type="ECO:0000313" key="2">
    <source>
        <dbReference type="EMBL" id="UVI39661.1"/>
    </source>
</evidence>
<feature type="transmembrane region" description="Helical" evidence="1">
    <location>
        <begin position="99"/>
        <end position="127"/>
    </location>
</feature>
<keyword evidence="1" id="KW-1133">Transmembrane helix</keyword>
<reference evidence="2" key="1">
    <citation type="submission" date="2022-02" db="EMBL/GenBank/DDBJ databases">
        <title>Qipengyuania spongiae sp. nov., isolated from marine sponge.</title>
        <authorList>
            <person name="Li Z."/>
            <person name="Zhang M."/>
        </authorList>
    </citation>
    <scope>NUCLEOTIDE SEQUENCE</scope>
    <source>
        <strain evidence="2">PHS-Z21</strain>
    </source>
</reference>
<protein>
    <submittedName>
        <fullName evidence="2">DUF389 domain-containing protein</fullName>
    </submittedName>
</protein>
<feature type="transmembrane region" description="Helical" evidence="1">
    <location>
        <begin position="307"/>
        <end position="325"/>
    </location>
</feature>
<sequence length="416" mass="44277">MRQLALAVYPSEVATTLASAQKHGLTLFAQLDAREGDEVRQMLILEAPNGRIEDFLADVEKSTDLRALFAPQGIISLRPPASEPESQMLDIQPRSPLEVFLGALQSIGSWPGFLGYAVVGGIIVWIGLFTESIFLLVAAMLIAPFAGPAMTLAIATARGDANLLGRSLLRYIAALAASILTAWLLSLAFDQRIATELMIETSMRSTVSLLLPLAAGVAGALNLVQSERSSLVSGAATGMLVAAALAPPAGLIGMGLAIGQTDIVLSSLWALGIQIVGINLAGCVVFRIYGMQTNGARYPRGKDWISIASLASSMAVLAALLTVQFSDAPQFQQSSVSQRVSALVVDELDRSPEIRLVTVNSHFTRSREQGNNPVWITVQVQASLDDREASAVADRIEKRVEDEFPITALVDLTAKD</sequence>
<dbReference type="PANTHER" id="PTHR20992">
    <property type="entry name" value="AT15442P-RELATED"/>
    <property type="match status" value="1"/>
</dbReference>
<dbReference type="Pfam" id="PF04087">
    <property type="entry name" value="DUF389"/>
    <property type="match status" value="1"/>
</dbReference>
<organism evidence="2 3">
    <name type="scientific">Qipengyuania spongiae</name>
    <dbReference type="NCBI Taxonomy" id="2909673"/>
    <lineage>
        <taxon>Bacteria</taxon>
        <taxon>Pseudomonadati</taxon>
        <taxon>Pseudomonadota</taxon>
        <taxon>Alphaproteobacteria</taxon>
        <taxon>Sphingomonadales</taxon>
        <taxon>Erythrobacteraceae</taxon>
        <taxon>Qipengyuania</taxon>
    </lineage>
</organism>
<feature type="transmembrane region" description="Helical" evidence="1">
    <location>
        <begin position="133"/>
        <end position="156"/>
    </location>
</feature>
<dbReference type="EMBL" id="CP092471">
    <property type="protein sequence ID" value="UVI39661.1"/>
    <property type="molecule type" value="Genomic_DNA"/>
</dbReference>
<feature type="transmembrane region" description="Helical" evidence="1">
    <location>
        <begin position="168"/>
        <end position="186"/>
    </location>
</feature>
<feature type="transmembrane region" description="Helical" evidence="1">
    <location>
        <begin position="206"/>
        <end position="224"/>
    </location>
</feature>
<name>A0ABY5T2T9_9SPHN</name>
<gene>
    <name evidence="2" type="ORF">L1F33_01475</name>
</gene>
<feature type="transmembrane region" description="Helical" evidence="1">
    <location>
        <begin position="264"/>
        <end position="286"/>
    </location>
</feature>
<feature type="transmembrane region" description="Helical" evidence="1">
    <location>
        <begin position="236"/>
        <end position="258"/>
    </location>
</feature>
<keyword evidence="3" id="KW-1185">Reference proteome</keyword>
<dbReference type="RefSeq" id="WP_265559246.1">
    <property type="nucleotide sequence ID" value="NZ_CP092471.1"/>
</dbReference>
<keyword evidence="1" id="KW-0812">Transmembrane</keyword>
<accession>A0ABY5T2T9</accession>
<dbReference type="InterPro" id="IPR005240">
    <property type="entry name" value="DUF389"/>
</dbReference>
<dbReference type="PANTHER" id="PTHR20992:SF9">
    <property type="entry name" value="AT15442P-RELATED"/>
    <property type="match status" value="1"/>
</dbReference>
<dbReference type="Proteomes" id="UP001065265">
    <property type="component" value="Chromosome"/>
</dbReference>
<evidence type="ECO:0000256" key="1">
    <source>
        <dbReference type="SAM" id="Phobius"/>
    </source>
</evidence>
<keyword evidence="1" id="KW-0472">Membrane</keyword>